<dbReference type="OrthoDB" id="1684538at2"/>
<dbReference type="STRING" id="112903.SAMN04490178_11074"/>
<feature type="signal peptide" evidence="1">
    <location>
        <begin position="1"/>
        <end position="25"/>
    </location>
</feature>
<name>A0A1H8V4J3_9FIRM</name>
<evidence type="ECO:0000256" key="1">
    <source>
        <dbReference type="SAM" id="SignalP"/>
    </source>
</evidence>
<dbReference type="AlphaFoldDB" id="A0A1H8V4J3"/>
<accession>A0A1H8V4J3</accession>
<organism evidence="2 3">
    <name type="scientific">Propionispora vibrioides</name>
    <dbReference type="NCBI Taxonomy" id="112903"/>
    <lineage>
        <taxon>Bacteria</taxon>
        <taxon>Bacillati</taxon>
        <taxon>Bacillota</taxon>
        <taxon>Negativicutes</taxon>
        <taxon>Selenomonadales</taxon>
        <taxon>Sporomusaceae</taxon>
        <taxon>Propionispora</taxon>
    </lineage>
</organism>
<dbReference type="Proteomes" id="UP000198847">
    <property type="component" value="Unassembled WGS sequence"/>
</dbReference>
<dbReference type="EMBL" id="FODY01000010">
    <property type="protein sequence ID" value="SEP10316.1"/>
    <property type="molecule type" value="Genomic_DNA"/>
</dbReference>
<evidence type="ECO:0000313" key="2">
    <source>
        <dbReference type="EMBL" id="SEP10316.1"/>
    </source>
</evidence>
<reference evidence="2 3" key="1">
    <citation type="submission" date="2016-10" db="EMBL/GenBank/DDBJ databases">
        <authorList>
            <person name="de Groot N.N."/>
        </authorList>
    </citation>
    <scope>NUCLEOTIDE SEQUENCE [LARGE SCALE GENOMIC DNA]</scope>
    <source>
        <strain evidence="2 3">DSM 13305</strain>
    </source>
</reference>
<keyword evidence="3" id="KW-1185">Reference proteome</keyword>
<dbReference type="RefSeq" id="WP_091746510.1">
    <property type="nucleotide sequence ID" value="NZ_FODY01000010.1"/>
</dbReference>
<sequence>MDGYKRMIRSLVLAMSFLLLGTAQASMEPARFAAVEQNGAVIAQFDTQTLVYERDPYRDELLVNVWLKPTPDNMLDSYQLQHYLFRMTKREIMLLDQVDYSRSGGVLSRITKEYSPALWTVPLPETVEESYYSAVLKYAQAHDKELRAAVQPKADNKKRKDQLAGLGLFIVATNI</sequence>
<proteinExistence type="predicted"/>
<gene>
    <name evidence="2" type="ORF">SAMN04490178_11074</name>
</gene>
<feature type="chain" id="PRO_5011554185" evidence="1">
    <location>
        <begin position="26"/>
        <end position="175"/>
    </location>
</feature>
<protein>
    <submittedName>
        <fullName evidence="2">Uncharacterized protein</fullName>
    </submittedName>
</protein>
<keyword evidence="1" id="KW-0732">Signal</keyword>
<evidence type="ECO:0000313" key="3">
    <source>
        <dbReference type="Proteomes" id="UP000198847"/>
    </source>
</evidence>